<dbReference type="Gramene" id="ONK62247">
    <property type="protein sequence ID" value="ONK62247"/>
    <property type="gene ID" value="A4U43_C07F1880"/>
</dbReference>
<dbReference type="AlphaFoldDB" id="A0A5P1EAL8"/>
<organism evidence="4 5">
    <name type="scientific">Asparagus officinalis</name>
    <name type="common">Garden asparagus</name>
    <dbReference type="NCBI Taxonomy" id="4686"/>
    <lineage>
        <taxon>Eukaryota</taxon>
        <taxon>Viridiplantae</taxon>
        <taxon>Streptophyta</taxon>
        <taxon>Embryophyta</taxon>
        <taxon>Tracheophyta</taxon>
        <taxon>Spermatophyta</taxon>
        <taxon>Magnoliopsida</taxon>
        <taxon>Liliopsida</taxon>
        <taxon>Asparagales</taxon>
        <taxon>Asparagaceae</taxon>
        <taxon>Asparagoideae</taxon>
        <taxon>Asparagus</taxon>
    </lineage>
</organism>
<dbReference type="GO" id="GO:0006265">
    <property type="term" value="P:DNA topological change"/>
    <property type="evidence" value="ECO:0007669"/>
    <property type="project" value="InterPro"/>
</dbReference>
<dbReference type="InterPro" id="IPR011010">
    <property type="entry name" value="DNA_brk_join_enz"/>
</dbReference>
<keyword evidence="1" id="KW-0175">Coiled coil</keyword>
<dbReference type="Proteomes" id="UP000243459">
    <property type="component" value="Chromosome 7"/>
</dbReference>
<dbReference type="Pfam" id="PF01028">
    <property type="entry name" value="Topoisom_I"/>
    <property type="match status" value="1"/>
</dbReference>
<dbReference type="PANTHER" id="PTHR10290:SF23">
    <property type="entry name" value="DNA TOPOISOMERASE 1 BETA"/>
    <property type="match status" value="1"/>
</dbReference>
<dbReference type="InterPro" id="IPR014727">
    <property type="entry name" value="TopoI_cat_a/b-sub_euk"/>
</dbReference>
<feature type="domain" description="DNA topoisomerase I eukaryotic-type" evidence="3">
    <location>
        <begin position="2"/>
        <end position="152"/>
    </location>
</feature>
<dbReference type="GO" id="GO:0005730">
    <property type="term" value="C:nucleolus"/>
    <property type="evidence" value="ECO:0007669"/>
    <property type="project" value="TreeGrafter"/>
</dbReference>
<dbReference type="OrthoDB" id="47179at2759"/>
<protein>
    <recommendedName>
        <fullName evidence="3">DNA topoisomerase I eukaryotic-type domain-containing protein</fullName>
    </recommendedName>
</protein>
<dbReference type="SUPFAM" id="SSF52540">
    <property type="entry name" value="P-loop containing nucleoside triphosphate hydrolases"/>
    <property type="match status" value="1"/>
</dbReference>
<dbReference type="InterPro" id="IPR051062">
    <property type="entry name" value="Topoisomerase_IB"/>
</dbReference>
<dbReference type="InterPro" id="IPR027417">
    <property type="entry name" value="P-loop_NTPase"/>
</dbReference>
<evidence type="ECO:0000256" key="2">
    <source>
        <dbReference type="SAM" id="MobiDB-lite"/>
    </source>
</evidence>
<evidence type="ECO:0000259" key="3">
    <source>
        <dbReference type="SMART" id="SM00435"/>
    </source>
</evidence>
<dbReference type="GO" id="GO:0005694">
    <property type="term" value="C:chromosome"/>
    <property type="evidence" value="ECO:0007669"/>
    <property type="project" value="InterPro"/>
</dbReference>
<dbReference type="GO" id="GO:0006260">
    <property type="term" value="P:DNA replication"/>
    <property type="evidence" value="ECO:0007669"/>
    <property type="project" value="TreeGrafter"/>
</dbReference>
<gene>
    <name evidence="4" type="ORF">A4U43_C07F1880</name>
</gene>
<dbReference type="GO" id="GO:0003917">
    <property type="term" value="F:DNA topoisomerase type I (single strand cut, ATP-independent) activity"/>
    <property type="evidence" value="ECO:0007669"/>
    <property type="project" value="InterPro"/>
</dbReference>
<dbReference type="SUPFAM" id="SSF56349">
    <property type="entry name" value="DNA breaking-rejoining enzymes"/>
    <property type="match status" value="1"/>
</dbReference>
<accession>A0A5P1EAL8</accession>
<evidence type="ECO:0000313" key="5">
    <source>
        <dbReference type="Proteomes" id="UP000243459"/>
    </source>
</evidence>
<dbReference type="InterPro" id="IPR013499">
    <property type="entry name" value="TopoI_euk"/>
</dbReference>
<dbReference type="EMBL" id="CM007387">
    <property type="protein sequence ID" value="ONK62247.1"/>
    <property type="molecule type" value="Genomic_DNA"/>
</dbReference>
<dbReference type="GO" id="GO:0007059">
    <property type="term" value="P:chromosome segregation"/>
    <property type="evidence" value="ECO:0007669"/>
    <property type="project" value="TreeGrafter"/>
</dbReference>
<feature type="coiled-coil region" evidence="1">
    <location>
        <begin position="99"/>
        <end position="126"/>
    </location>
</feature>
<evidence type="ECO:0000256" key="1">
    <source>
        <dbReference type="SAM" id="Coils"/>
    </source>
</evidence>
<sequence>MEHRWIGVFSYVWFSPPKKKVHRILNGINGIIKPLRMTLLLGPPASGKTTLLLSLAGKLDKQLRLFEETKEGTLPKKIAIYQIANKEVIIICNHQLSVSKSHDAQMSRLNEKIDELKAQKEELQVDLSRPRKGKPTLKQKKNLSPEVREMRGFSTSF</sequence>
<feature type="compositionally biased region" description="Basic residues" evidence="2">
    <location>
        <begin position="130"/>
        <end position="141"/>
    </location>
</feature>
<proteinExistence type="predicted"/>
<dbReference type="SMART" id="SM00435">
    <property type="entry name" value="TOPEUc"/>
    <property type="match status" value="1"/>
</dbReference>
<dbReference type="InterPro" id="IPR013500">
    <property type="entry name" value="TopoI_cat_euk"/>
</dbReference>
<evidence type="ECO:0000313" key="4">
    <source>
        <dbReference type="EMBL" id="ONK62247.1"/>
    </source>
</evidence>
<keyword evidence="5" id="KW-1185">Reference proteome</keyword>
<name>A0A5P1EAL8_ASPOF</name>
<dbReference type="GO" id="GO:0003677">
    <property type="term" value="F:DNA binding"/>
    <property type="evidence" value="ECO:0007669"/>
    <property type="project" value="InterPro"/>
</dbReference>
<reference evidence="5" key="1">
    <citation type="journal article" date="2017" name="Nat. Commun.">
        <title>The asparagus genome sheds light on the origin and evolution of a young Y chromosome.</title>
        <authorList>
            <person name="Harkess A."/>
            <person name="Zhou J."/>
            <person name="Xu C."/>
            <person name="Bowers J.E."/>
            <person name="Van der Hulst R."/>
            <person name="Ayyampalayam S."/>
            <person name="Mercati F."/>
            <person name="Riccardi P."/>
            <person name="McKain M.R."/>
            <person name="Kakrana A."/>
            <person name="Tang H."/>
            <person name="Ray J."/>
            <person name="Groenendijk J."/>
            <person name="Arikit S."/>
            <person name="Mathioni S.M."/>
            <person name="Nakano M."/>
            <person name="Shan H."/>
            <person name="Telgmann-Rauber A."/>
            <person name="Kanno A."/>
            <person name="Yue Z."/>
            <person name="Chen H."/>
            <person name="Li W."/>
            <person name="Chen Y."/>
            <person name="Xu X."/>
            <person name="Zhang Y."/>
            <person name="Luo S."/>
            <person name="Chen H."/>
            <person name="Gao J."/>
            <person name="Mao Z."/>
            <person name="Pires J.C."/>
            <person name="Luo M."/>
            <person name="Kudrna D."/>
            <person name="Wing R.A."/>
            <person name="Meyers B.C."/>
            <person name="Yi K."/>
            <person name="Kong H."/>
            <person name="Lavrijsen P."/>
            <person name="Sunseri F."/>
            <person name="Falavigna A."/>
            <person name="Ye Y."/>
            <person name="Leebens-Mack J.H."/>
            <person name="Chen G."/>
        </authorList>
    </citation>
    <scope>NUCLEOTIDE SEQUENCE [LARGE SCALE GENOMIC DNA]</scope>
    <source>
        <strain evidence="5">cv. DH0086</strain>
    </source>
</reference>
<dbReference type="PANTHER" id="PTHR10290">
    <property type="entry name" value="DNA TOPOISOMERASE I"/>
    <property type="match status" value="1"/>
</dbReference>
<dbReference type="Gene3D" id="1.10.132.10">
    <property type="match status" value="1"/>
</dbReference>
<feature type="region of interest" description="Disordered" evidence="2">
    <location>
        <begin position="127"/>
        <end position="157"/>
    </location>
</feature>